<evidence type="ECO:0000259" key="4">
    <source>
        <dbReference type="PROSITE" id="PS50830"/>
    </source>
</evidence>
<evidence type="ECO:0000313" key="6">
    <source>
        <dbReference type="Proteomes" id="UP001597511"/>
    </source>
</evidence>
<reference evidence="6" key="1">
    <citation type="journal article" date="2019" name="Int. J. Syst. Evol. Microbiol.">
        <title>The Global Catalogue of Microorganisms (GCM) 10K type strain sequencing project: providing services to taxonomists for standard genome sequencing and annotation.</title>
        <authorList>
            <consortium name="The Broad Institute Genomics Platform"/>
            <consortium name="The Broad Institute Genome Sequencing Center for Infectious Disease"/>
            <person name="Wu L."/>
            <person name="Ma J."/>
        </authorList>
    </citation>
    <scope>NUCLEOTIDE SEQUENCE [LARGE SCALE GENOMIC DNA]</scope>
    <source>
        <strain evidence="6">KCTC 23299</strain>
    </source>
</reference>
<dbReference type="EMBL" id="JBHUOZ010000003">
    <property type="protein sequence ID" value="MFD2921295.1"/>
    <property type="molecule type" value="Genomic_DNA"/>
</dbReference>
<dbReference type="PANTHER" id="PTHR12302">
    <property type="entry name" value="EBNA2 BINDING PROTEIN P100"/>
    <property type="match status" value="1"/>
</dbReference>
<dbReference type="Proteomes" id="UP001597511">
    <property type="component" value="Unassembled WGS sequence"/>
</dbReference>
<organism evidence="5 6">
    <name type="scientific">Terrimonas rubra</name>
    <dbReference type="NCBI Taxonomy" id="1035890"/>
    <lineage>
        <taxon>Bacteria</taxon>
        <taxon>Pseudomonadati</taxon>
        <taxon>Bacteroidota</taxon>
        <taxon>Chitinophagia</taxon>
        <taxon>Chitinophagales</taxon>
        <taxon>Chitinophagaceae</taxon>
        <taxon>Terrimonas</taxon>
    </lineage>
</organism>
<accession>A0ABW6A9X2</accession>
<evidence type="ECO:0000256" key="1">
    <source>
        <dbReference type="ARBA" id="ARBA00022722"/>
    </source>
</evidence>
<evidence type="ECO:0000256" key="2">
    <source>
        <dbReference type="ARBA" id="ARBA00022759"/>
    </source>
</evidence>
<dbReference type="PANTHER" id="PTHR12302:SF3">
    <property type="entry name" value="SERINE_THREONINE-PROTEIN KINASE 31"/>
    <property type="match status" value="1"/>
</dbReference>
<dbReference type="SMART" id="SM00318">
    <property type="entry name" value="SNc"/>
    <property type="match status" value="1"/>
</dbReference>
<name>A0ABW6A9X2_9BACT</name>
<dbReference type="RefSeq" id="WP_386101317.1">
    <property type="nucleotide sequence ID" value="NZ_JBHUOZ010000003.1"/>
</dbReference>
<dbReference type="PROSITE" id="PS50830">
    <property type="entry name" value="TNASE_3"/>
    <property type="match status" value="1"/>
</dbReference>
<dbReference type="SUPFAM" id="SSF50199">
    <property type="entry name" value="Staphylococcal nuclease"/>
    <property type="match status" value="1"/>
</dbReference>
<dbReference type="Pfam" id="PF00565">
    <property type="entry name" value="SNase"/>
    <property type="match status" value="1"/>
</dbReference>
<keyword evidence="1" id="KW-0540">Nuclease</keyword>
<keyword evidence="3" id="KW-0378">Hydrolase</keyword>
<evidence type="ECO:0000313" key="5">
    <source>
        <dbReference type="EMBL" id="MFD2921295.1"/>
    </source>
</evidence>
<comment type="caution">
    <text evidence="5">The sequence shown here is derived from an EMBL/GenBank/DDBJ whole genome shotgun (WGS) entry which is preliminary data.</text>
</comment>
<proteinExistence type="predicted"/>
<keyword evidence="2" id="KW-0255">Endonuclease</keyword>
<dbReference type="InterPro" id="IPR016071">
    <property type="entry name" value="Staphylococal_nuclease_OB-fold"/>
</dbReference>
<keyword evidence="6" id="KW-1185">Reference proteome</keyword>
<protein>
    <submittedName>
        <fullName evidence="5">Thermonuclease family protein</fullName>
    </submittedName>
</protein>
<dbReference type="InterPro" id="IPR035437">
    <property type="entry name" value="SNase_OB-fold_sf"/>
</dbReference>
<gene>
    <name evidence="5" type="ORF">ACFS6H_16330</name>
</gene>
<feature type="domain" description="TNase-like" evidence="4">
    <location>
        <begin position="23"/>
        <end position="145"/>
    </location>
</feature>
<evidence type="ECO:0000256" key="3">
    <source>
        <dbReference type="ARBA" id="ARBA00022801"/>
    </source>
</evidence>
<sequence length="160" mass="18656">MGKIWLVWLLLLVNREPLHWQAKSFTGKVVAIKDGDTFEVLHQGKATVIRLAHIDCPERSQPYGKQAKQFAAAICFGKEVRVVASNQKDRYKRLIAEVYVNDTINVNKELVKAGWAWHFKQYSNDSSYYRLEQMARKNKAGLWQDKNASPPWLWRKPKKK</sequence>
<dbReference type="Gene3D" id="2.40.50.90">
    <property type="match status" value="1"/>
</dbReference>